<dbReference type="AlphaFoldDB" id="A0A9E8D056"/>
<feature type="transmembrane region" description="Helical" evidence="17">
    <location>
        <begin position="201"/>
        <end position="221"/>
    </location>
</feature>
<feature type="transmembrane region" description="Helical" evidence="17">
    <location>
        <begin position="324"/>
        <end position="347"/>
    </location>
</feature>
<comment type="subcellular location">
    <subcellularLocation>
        <location evidence="1 17">Mitochondrion inner membrane</location>
        <topology evidence="1 17">Multi-pass membrane protein</topology>
    </subcellularLocation>
</comment>
<evidence type="ECO:0000256" key="17">
    <source>
        <dbReference type="RuleBase" id="RU003403"/>
    </source>
</evidence>
<evidence type="ECO:0000256" key="8">
    <source>
        <dbReference type="ARBA" id="ARBA00022792"/>
    </source>
</evidence>
<keyword evidence="6 17" id="KW-0679">Respiratory chain</keyword>
<sequence length="352" mass="38920">MMILWLFNLSLGLSVLFIVFIENWFLIWVFIELVTALLVLLASGGLSPRVVEAISKYFVTQAIASIILLLGIMVRIYTIGEVGGFSSYNNVSLAFILSGLFIKIAVFPNPFWFVDVINGVGIKSGVYFVVVSKLVPLYLYISLSQVDRELFFIVGGLGAVVVGSIYAINQTSLRKIIALSSVAHLGWLVLGIPYLTFSTCIVLFIIYLLMVGPLLWIVGLYQIDDLNSTKHVYFNSSFLLIIIVSLLSLGGLPPLAGFAYKWVIFLGLFNAGKFLVCGLLVLMSVVSLFFYLRLCFSFYSSYLPETFPFFFGVLMSSNMGGKSFLIFIVGTCVVMLGGLLLMGPLTFTLLTW</sequence>
<dbReference type="GO" id="GO:0008137">
    <property type="term" value="F:NADH dehydrogenase (ubiquinone) activity"/>
    <property type="evidence" value="ECO:0007669"/>
    <property type="project" value="UniProtKB-EC"/>
</dbReference>
<comment type="similarity">
    <text evidence="2 17">Belongs to the complex I subunit 2 family.</text>
</comment>
<evidence type="ECO:0000256" key="10">
    <source>
        <dbReference type="ARBA" id="ARBA00022982"/>
    </source>
</evidence>
<feature type="transmembrane region" description="Helical" evidence="17">
    <location>
        <begin position="126"/>
        <end position="144"/>
    </location>
</feature>
<evidence type="ECO:0000256" key="14">
    <source>
        <dbReference type="ARBA" id="ARBA00023128"/>
    </source>
</evidence>
<feature type="domain" description="NADH:quinone oxidoreductase/Mrp antiporter transmembrane" evidence="18">
    <location>
        <begin position="23"/>
        <end position="285"/>
    </location>
</feature>
<evidence type="ECO:0000256" key="16">
    <source>
        <dbReference type="ARBA" id="ARBA00049551"/>
    </source>
</evidence>
<evidence type="ECO:0000256" key="7">
    <source>
        <dbReference type="ARBA" id="ARBA00022692"/>
    </source>
</evidence>
<feature type="transmembrane region" description="Helical" evidence="17">
    <location>
        <begin position="176"/>
        <end position="195"/>
    </location>
</feature>
<evidence type="ECO:0000313" key="19">
    <source>
        <dbReference type="EMBL" id="UZG65694.1"/>
    </source>
</evidence>
<evidence type="ECO:0000256" key="1">
    <source>
        <dbReference type="ARBA" id="ARBA00004448"/>
    </source>
</evidence>
<evidence type="ECO:0000256" key="5">
    <source>
        <dbReference type="ARBA" id="ARBA00022448"/>
    </source>
</evidence>
<evidence type="ECO:0000259" key="18">
    <source>
        <dbReference type="Pfam" id="PF00361"/>
    </source>
</evidence>
<evidence type="ECO:0000256" key="11">
    <source>
        <dbReference type="ARBA" id="ARBA00022989"/>
    </source>
</evidence>
<keyword evidence="10 17" id="KW-0249">Electron transport</keyword>
<dbReference type="Pfam" id="PF00361">
    <property type="entry name" value="Proton_antipo_M"/>
    <property type="match status" value="1"/>
</dbReference>
<evidence type="ECO:0000256" key="9">
    <source>
        <dbReference type="ARBA" id="ARBA00022967"/>
    </source>
</evidence>
<accession>A0A9E8D056</accession>
<evidence type="ECO:0000256" key="13">
    <source>
        <dbReference type="ARBA" id="ARBA00023075"/>
    </source>
</evidence>
<evidence type="ECO:0000256" key="2">
    <source>
        <dbReference type="ARBA" id="ARBA00007012"/>
    </source>
</evidence>
<keyword evidence="12 17" id="KW-0520">NAD</keyword>
<dbReference type="PRINTS" id="PR01436">
    <property type="entry name" value="NADHDHGNASE2"/>
</dbReference>
<feature type="transmembrane region" description="Helical" evidence="17">
    <location>
        <begin position="233"/>
        <end position="256"/>
    </location>
</feature>
<dbReference type="PANTHER" id="PTHR46552">
    <property type="entry name" value="NADH-UBIQUINONE OXIDOREDUCTASE CHAIN 2"/>
    <property type="match status" value="1"/>
</dbReference>
<dbReference type="GO" id="GO:0006120">
    <property type="term" value="P:mitochondrial electron transport, NADH to ubiquinone"/>
    <property type="evidence" value="ECO:0007669"/>
    <property type="project" value="InterPro"/>
</dbReference>
<keyword evidence="8 17" id="KW-0999">Mitochondrion inner membrane</keyword>
<feature type="transmembrane region" description="Helical" evidence="17">
    <location>
        <begin position="58"/>
        <end position="79"/>
    </location>
</feature>
<comment type="catalytic activity">
    <reaction evidence="16 17">
        <text>a ubiquinone + NADH + 5 H(+)(in) = a ubiquinol + NAD(+) + 4 H(+)(out)</text>
        <dbReference type="Rhea" id="RHEA:29091"/>
        <dbReference type="Rhea" id="RHEA-COMP:9565"/>
        <dbReference type="Rhea" id="RHEA-COMP:9566"/>
        <dbReference type="ChEBI" id="CHEBI:15378"/>
        <dbReference type="ChEBI" id="CHEBI:16389"/>
        <dbReference type="ChEBI" id="CHEBI:17976"/>
        <dbReference type="ChEBI" id="CHEBI:57540"/>
        <dbReference type="ChEBI" id="CHEBI:57945"/>
        <dbReference type="EC" id="7.1.1.2"/>
    </reaction>
</comment>
<dbReference type="EC" id="7.1.1.2" evidence="3 17"/>
<keyword evidence="13 17" id="KW-0830">Ubiquinone</keyword>
<evidence type="ECO:0000256" key="4">
    <source>
        <dbReference type="ARBA" id="ARBA00021008"/>
    </source>
</evidence>
<evidence type="ECO:0000256" key="3">
    <source>
        <dbReference type="ARBA" id="ARBA00012944"/>
    </source>
</evidence>
<feature type="transmembrane region" description="Helical" evidence="17">
    <location>
        <begin position="262"/>
        <end position="292"/>
    </location>
</feature>
<evidence type="ECO:0000256" key="6">
    <source>
        <dbReference type="ARBA" id="ARBA00022660"/>
    </source>
</evidence>
<gene>
    <name evidence="19" type="primary">ND2</name>
</gene>
<reference evidence="19" key="1">
    <citation type="submission" date="2022-08" db="EMBL/GenBank/DDBJ databases">
        <authorList>
            <person name="Chen Z."/>
            <person name="Zakrzewska S."/>
            <person name="Hajare H.S."/>
            <person name="Alvarez-Buylla A."/>
            <person name="Abderemane-Ali F."/>
            <person name="Bogan M."/>
            <person name="Ramirez D."/>
            <person name="O'Connell L.A."/>
            <person name="Du Bois J."/>
            <person name="Minor D.L. Jr."/>
        </authorList>
    </citation>
    <scope>NUCLEOTIDE SEQUENCE</scope>
</reference>
<feature type="transmembrane region" description="Helical" evidence="17">
    <location>
        <begin position="150"/>
        <end position="169"/>
    </location>
</feature>
<geneLocation type="mitochondrion" evidence="19"/>
<dbReference type="GO" id="GO:0005743">
    <property type="term" value="C:mitochondrial inner membrane"/>
    <property type="evidence" value="ECO:0007669"/>
    <property type="project" value="UniProtKB-SubCell"/>
</dbReference>
<dbReference type="EMBL" id="OP273954">
    <property type="protein sequence ID" value="UZG65694.1"/>
    <property type="molecule type" value="Genomic_DNA"/>
</dbReference>
<feature type="transmembrane region" description="Helical" evidence="17">
    <location>
        <begin position="27"/>
        <end position="46"/>
    </location>
</feature>
<proteinExistence type="inferred from homology"/>
<evidence type="ECO:0000256" key="12">
    <source>
        <dbReference type="ARBA" id="ARBA00023027"/>
    </source>
</evidence>
<name>A0A9E8D056_9ECHI</name>
<organism evidence="19">
    <name type="scientific">Amphiura sp. CZ-2022</name>
    <dbReference type="NCBI Taxonomy" id="2993812"/>
    <lineage>
        <taxon>Eukaryota</taxon>
        <taxon>Metazoa</taxon>
        <taxon>Echinodermata</taxon>
        <taxon>Eleutherozoa</taxon>
        <taxon>Asterozoa</taxon>
        <taxon>Ophiuroidea</taxon>
        <taxon>Myophiuroidea</taxon>
        <taxon>Metophiurida</taxon>
        <taxon>Ophintegrida</taxon>
        <taxon>Amphilepidida</taxon>
        <taxon>Ophiurina</taxon>
        <taxon>Gnathophiurina</taxon>
        <taxon>Amphiuroidea</taxon>
        <taxon>Amphiuridae</taxon>
        <taxon>Amphiura</taxon>
    </lineage>
</organism>
<keyword evidence="7 17" id="KW-0812">Transmembrane</keyword>
<keyword evidence="9 17" id="KW-1278">Translocase</keyword>
<feature type="transmembrane region" description="Helical" evidence="17">
    <location>
        <begin position="91"/>
        <end position="114"/>
    </location>
</feature>
<keyword evidence="15 17" id="KW-0472">Membrane</keyword>
<keyword evidence="14 17" id="KW-0496">Mitochondrion</keyword>
<protein>
    <recommendedName>
        <fullName evidence="4 17">NADH-ubiquinone oxidoreductase chain 2</fullName>
        <ecNumber evidence="3 17">7.1.1.2</ecNumber>
    </recommendedName>
</protein>
<keyword evidence="11 17" id="KW-1133">Transmembrane helix</keyword>
<comment type="function">
    <text evidence="17">Core subunit of the mitochondrial membrane respiratory chain NADH dehydrogenase (Complex I) which catalyzes electron transfer from NADH through the respiratory chain, using ubiquinone as an electron acceptor. Essential for the catalytic activity and assembly of complex I.</text>
</comment>
<dbReference type="InterPro" id="IPR003917">
    <property type="entry name" value="NADH_UbQ_OxRdtase_chain2"/>
</dbReference>
<evidence type="ECO:0000256" key="15">
    <source>
        <dbReference type="ARBA" id="ARBA00023136"/>
    </source>
</evidence>
<dbReference type="InterPro" id="IPR001750">
    <property type="entry name" value="ND/Mrp_TM"/>
</dbReference>
<dbReference type="PANTHER" id="PTHR46552:SF1">
    <property type="entry name" value="NADH-UBIQUINONE OXIDOREDUCTASE CHAIN 2"/>
    <property type="match status" value="1"/>
</dbReference>
<keyword evidence="5" id="KW-0813">Transport</keyword>
<dbReference type="InterPro" id="IPR050175">
    <property type="entry name" value="Complex_I_Subunit_2"/>
</dbReference>